<organism evidence="2 3">
    <name type="scientific">Spirosoma oryzae</name>
    <dbReference type="NCBI Taxonomy" id="1469603"/>
    <lineage>
        <taxon>Bacteria</taxon>
        <taxon>Pseudomonadati</taxon>
        <taxon>Bacteroidota</taxon>
        <taxon>Cytophagia</taxon>
        <taxon>Cytophagales</taxon>
        <taxon>Cytophagaceae</taxon>
        <taxon>Spirosoma</taxon>
    </lineage>
</organism>
<sequence length="214" mass="24013">MKEHHIAPELNLKAFNCPHCHVYAQQDWYYLQASENQAGFGRQHGDKKFRVSYCVRCGQNTIWRGENIVFPQSSIVEPPNADLPMDIIEDYNEAALVLNVSPRSAAALLRLAIQKLCKVLGQPGRDINTDIKNLVLKGLPSKVQEALDSVRVIGNEAVHPGELNLNDNREIAGRLFKLVNFIATKMITEPKEIDELYNSLPAGKLEGIQKRDAK</sequence>
<name>A0A2T0RNP1_9BACT</name>
<evidence type="ECO:0000313" key="3">
    <source>
        <dbReference type="Proteomes" id="UP000238375"/>
    </source>
</evidence>
<evidence type="ECO:0000259" key="1">
    <source>
        <dbReference type="Pfam" id="PF13643"/>
    </source>
</evidence>
<dbReference type="Pfam" id="PF13643">
    <property type="entry name" value="DUF4145"/>
    <property type="match status" value="1"/>
</dbReference>
<protein>
    <submittedName>
        <fullName evidence="2">Uncharacterized protein DUF4145</fullName>
    </submittedName>
</protein>
<reference evidence="2 3" key="1">
    <citation type="submission" date="2018-03" db="EMBL/GenBank/DDBJ databases">
        <title>Genomic Encyclopedia of Archaeal and Bacterial Type Strains, Phase II (KMG-II): from individual species to whole genera.</title>
        <authorList>
            <person name="Goeker M."/>
        </authorList>
    </citation>
    <scope>NUCLEOTIDE SEQUENCE [LARGE SCALE GENOMIC DNA]</scope>
    <source>
        <strain evidence="2 3">DSM 28354</strain>
    </source>
</reference>
<keyword evidence="3" id="KW-1185">Reference proteome</keyword>
<dbReference type="InterPro" id="IPR025285">
    <property type="entry name" value="DUF4145"/>
</dbReference>
<dbReference type="EMBL" id="PVTE01000044">
    <property type="protein sequence ID" value="PRY22740.1"/>
    <property type="molecule type" value="Genomic_DNA"/>
</dbReference>
<feature type="domain" description="DUF4145" evidence="1">
    <location>
        <begin position="92"/>
        <end position="169"/>
    </location>
</feature>
<dbReference type="OrthoDB" id="9808624at2"/>
<dbReference type="AlphaFoldDB" id="A0A2T0RNP1"/>
<dbReference type="RefSeq" id="WP_106140907.1">
    <property type="nucleotide sequence ID" value="NZ_PVTE01000044.1"/>
</dbReference>
<gene>
    <name evidence="2" type="ORF">CLV58_14420</name>
</gene>
<accession>A0A2T0RNP1</accession>
<comment type="caution">
    <text evidence="2">The sequence shown here is derived from an EMBL/GenBank/DDBJ whole genome shotgun (WGS) entry which is preliminary data.</text>
</comment>
<evidence type="ECO:0000313" key="2">
    <source>
        <dbReference type="EMBL" id="PRY22740.1"/>
    </source>
</evidence>
<proteinExistence type="predicted"/>
<dbReference type="Proteomes" id="UP000238375">
    <property type="component" value="Unassembled WGS sequence"/>
</dbReference>